<keyword evidence="1" id="KW-0175">Coiled coil</keyword>
<evidence type="ECO:0000313" key="3">
    <source>
        <dbReference type="EMBL" id="GBN80773.1"/>
    </source>
</evidence>
<organism evidence="3 4">
    <name type="scientific">Araneus ventricosus</name>
    <name type="common">Orbweaver spider</name>
    <name type="synonym">Epeira ventricosa</name>
    <dbReference type="NCBI Taxonomy" id="182803"/>
    <lineage>
        <taxon>Eukaryota</taxon>
        <taxon>Metazoa</taxon>
        <taxon>Ecdysozoa</taxon>
        <taxon>Arthropoda</taxon>
        <taxon>Chelicerata</taxon>
        <taxon>Arachnida</taxon>
        <taxon>Araneae</taxon>
        <taxon>Araneomorphae</taxon>
        <taxon>Entelegynae</taxon>
        <taxon>Araneoidea</taxon>
        <taxon>Araneidae</taxon>
        <taxon>Araneus</taxon>
    </lineage>
</organism>
<dbReference type="SUPFAM" id="SSF47353">
    <property type="entry name" value="Retrovirus capsid dimerization domain-like"/>
    <property type="match status" value="1"/>
</dbReference>
<dbReference type="Proteomes" id="UP000499080">
    <property type="component" value="Unassembled WGS sequence"/>
</dbReference>
<dbReference type="PANTHER" id="PTHR46888">
    <property type="entry name" value="ZINC KNUCKLE DOMAINCONTAINING PROTEIN-RELATED"/>
    <property type="match status" value="1"/>
</dbReference>
<dbReference type="AlphaFoldDB" id="A0A4Y2RYI7"/>
<accession>A0A4Y2RYI7</accession>
<name>A0A4Y2RYI7_ARAVE</name>
<feature type="compositionally biased region" description="Basic and acidic residues" evidence="2">
    <location>
        <begin position="206"/>
        <end position="219"/>
    </location>
</feature>
<proteinExistence type="predicted"/>
<gene>
    <name evidence="3" type="ORF">AVEN_271378_1</name>
</gene>
<sequence length="906" mass="104907">MESGKLLQFKNLKQYRDETNATIDTNYISIALKNMRDGFAERFEQFKTNKSTLAFIVNPLNTNTNEINIEPFGINAGSLQMQLLDLKTKDLWSGKFTEIKSKLEELDVQKCMHIAQHNWTALKEIPRVHALIFDAWNCLLECYREVKSFHGSVQLLRFPDDLCAYYEGKVKQQGFVHTIAQFGKTSKISGYCEQTVQGNLPAGESKSTEGRNKTLSKDDEKPKILHLKPTYEPHIGADDRTFTERTGFFFVSPLSPYDKLIMAFLYKAKKTYLRAVAEELGIEMTEKMIKPQIIKAILASEHFEEQLVSNMLEEEAVKSKEALEVEEKRRNEEIEDRRRREQMEFELQKLRLENERCRSESDRVVTAEFSAKPKIDLHTILQKFDPRSNDISLYLILFERQAKRAEIQKKYWVSYLIGLLPSEMSQIIAREDEEVTEDYEKIKALLLKRYKLTPERFRQLFVNHNKAPENTWTDFVYEVKNYFHEWIRGVNVKTFEELSNLIITEQIKKKVSAEIYDHFRDEWSQLKIPEEFANKLDDFENVRADRKMETSWRDQPGERFTYDCEEQRNTADCKFRSSPVKEEKYRAPRREQYSTRINTRKDCYVCGLSHLARDCPERYQVSTPNKKLNRDNDVPTVEIQSYRLKPEMPSHLPANISINALQYVTTVVGEKEVKTLIDSGAQIPVINGKFLSQGKITTGKIILTSAFGERIEAGLAKFQVSLKSDHKDKFYRPIEILAAVSSRIQEQLIIPTNIYQLLRSSTEDGGERKTELLQRRLAIQGTNGERRVSRNVGFGELKKEIERLKEDLERLRRQIKPSENEAVSTDKGSEDIESEQPERCITGNPLKVTSYGHSNTCISDDKLSNDEIIGKLTPAWMQSSSTSLLGLSMEESRNISGSNCMTVSKV</sequence>
<dbReference type="Gene3D" id="1.10.4020.10">
    <property type="entry name" value="DNA breaking-rejoining enzymes"/>
    <property type="match status" value="1"/>
</dbReference>
<keyword evidence="4" id="KW-1185">Reference proteome</keyword>
<dbReference type="PANTHER" id="PTHR46888:SF1">
    <property type="entry name" value="RIBONUCLEASE H"/>
    <property type="match status" value="1"/>
</dbReference>
<evidence type="ECO:0000313" key="4">
    <source>
        <dbReference type="Proteomes" id="UP000499080"/>
    </source>
</evidence>
<dbReference type="EMBL" id="BGPR01019030">
    <property type="protein sequence ID" value="GBN80773.1"/>
    <property type="molecule type" value="Genomic_DNA"/>
</dbReference>
<reference evidence="3 4" key="1">
    <citation type="journal article" date="2019" name="Sci. Rep.">
        <title>Orb-weaving spider Araneus ventricosus genome elucidates the spidroin gene catalogue.</title>
        <authorList>
            <person name="Kono N."/>
            <person name="Nakamura H."/>
            <person name="Ohtoshi R."/>
            <person name="Moran D.A.P."/>
            <person name="Shinohara A."/>
            <person name="Yoshida Y."/>
            <person name="Fujiwara M."/>
            <person name="Mori M."/>
            <person name="Tomita M."/>
            <person name="Arakawa K."/>
        </authorList>
    </citation>
    <scope>NUCLEOTIDE SEQUENCE [LARGE SCALE GENOMIC DNA]</scope>
</reference>
<evidence type="ECO:0000256" key="1">
    <source>
        <dbReference type="SAM" id="Coils"/>
    </source>
</evidence>
<dbReference type="InterPro" id="IPR038269">
    <property type="entry name" value="SCAN_sf"/>
</dbReference>
<feature type="region of interest" description="Disordered" evidence="2">
    <location>
        <begin position="815"/>
        <end position="836"/>
    </location>
</feature>
<feature type="region of interest" description="Disordered" evidence="2">
    <location>
        <begin position="200"/>
        <end position="219"/>
    </location>
</feature>
<protein>
    <submittedName>
        <fullName evidence="3">Uncharacterized protein</fullName>
    </submittedName>
</protein>
<evidence type="ECO:0000256" key="2">
    <source>
        <dbReference type="SAM" id="MobiDB-lite"/>
    </source>
</evidence>
<dbReference type="OrthoDB" id="6472394at2759"/>
<feature type="coiled-coil region" evidence="1">
    <location>
        <begin position="309"/>
        <end position="360"/>
    </location>
</feature>
<comment type="caution">
    <text evidence="3">The sequence shown here is derived from an EMBL/GenBank/DDBJ whole genome shotgun (WGS) entry which is preliminary data.</text>
</comment>